<evidence type="ECO:0008006" key="4">
    <source>
        <dbReference type="Google" id="ProtNLM"/>
    </source>
</evidence>
<dbReference type="Proteomes" id="UP001470230">
    <property type="component" value="Unassembled WGS sequence"/>
</dbReference>
<dbReference type="Gene3D" id="2.130.10.30">
    <property type="entry name" value="Regulator of chromosome condensation 1/beta-lactamase-inhibitor protein II"/>
    <property type="match status" value="2"/>
</dbReference>
<accession>A0ABR2L4N4</accession>
<name>A0ABR2L4N4_9EUKA</name>
<evidence type="ECO:0000313" key="2">
    <source>
        <dbReference type="EMBL" id="KAK8898312.1"/>
    </source>
</evidence>
<gene>
    <name evidence="2" type="ORF">M9Y10_000595</name>
</gene>
<evidence type="ECO:0000256" key="1">
    <source>
        <dbReference type="ARBA" id="ARBA00022737"/>
    </source>
</evidence>
<keyword evidence="1" id="KW-0677">Repeat</keyword>
<dbReference type="PANTHER" id="PTHR22872">
    <property type="entry name" value="BTK-BINDING PROTEIN-RELATED"/>
    <property type="match status" value="1"/>
</dbReference>
<reference evidence="2 3" key="1">
    <citation type="submission" date="2024-04" db="EMBL/GenBank/DDBJ databases">
        <title>Tritrichomonas musculus Genome.</title>
        <authorList>
            <person name="Alves-Ferreira E."/>
            <person name="Grigg M."/>
            <person name="Lorenzi H."/>
            <person name="Galac M."/>
        </authorList>
    </citation>
    <scope>NUCLEOTIDE SEQUENCE [LARGE SCALE GENOMIC DNA]</scope>
    <source>
        <strain evidence="2 3">EAF2021</strain>
    </source>
</reference>
<organism evidence="2 3">
    <name type="scientific">Tritrichomonas musculus</name>
    <dbReference type="NCBI Taxonomy" id="1915356"/>
    <lineage>
        <taxon>Eukaryota</taxon>
        <taxon>Metamonada</taxon>
        <taxon>Parabasalia</taxon>
        <taxon>Tritrichomonadida</taxon>
        <taxon>Tritrichomonadidae</taxon>
        <taxon>Tritrichomonas</taxon>
    </lineage>
</organism>
<sequence>MSKKLFILSSAGLKNLVTNQNYGDDFKFVFGEHEIPMKNLFAEFVSPYVSQIRQSDPTINSIRFCNKNSTNQSQTNYLSQMSDEVFALFESISKGEKIEIDDKQCFQLQILSILIKNEEMFMKLDELFEKEDDENSEKKINKELKFLSFLEICSESTEVWNRSKSIEYIASHLYSIDADKIIDLPKAVFYSILKNDKLTIDSEDWLLNLIDEFIAKEEKKKIDCSSDDGLSEIDFYEEVNFDFLSDEKFREFIEKVDPNELTSPLWSKIKKCFSIYKKDPPPKPPIKRDGNGFYRQKGENKRYAQNIVACGYDKYRQIGESPNNKDVDGDPIIHPPQNLSLDPSSLLSYSAYFKHSVVVTRSGSLCGIGYNCDGQICSLLEQKEISQFTEFSMKDSNGKQLAPVSALCTYYGTLYMFSKSSGSGRQLVLCDCEINKGTPVFLDIGNHEPVSLFGGYSHSAAICTEGEVIFINRETVKNSPSSPISASSLPGGEKASMVACCKGSIFALSSSGRLFASVLESGSCVLNFSEVSELSGQKIIWLSGTSGHCLAVNSEGRVFGRGYNRRGQLGAGKGISDVPSFTEISSLIDHKIRAAYAGCGISLFETHEGKILACGSNGSGQLFLSSGPNKEDVYSPTETTIASGATFCVAGNYITALFIGGDPPPNMPNTPVKHH</sequence>
<comment type="caution">
    <text evidence="2">The sequence shown here is derived from an EMBL/GenBank/DDBJ whole genome shotgun (WGS) entry which is preliminary data.</text>
</comment>
<dbReference type="InterPro" id="IPR051625">
    <property type="entry name" value="Signaling_Regulatory_Domain"/>
</dbReference>
<evidence type="ECO:0000313" key="3">
    <source>
        <dbReference type="Proteomes" id="UP001470230"/>
    </source>
</evidence>
<keyword evidence="3" id="KW-1185">Reference proteome</keyword>
<dbReference type="InterPro" id="IPR009091">
    <property type="entry name" value="RCC1/BLIP-II"/>
</dbReference>
<dbReference type="EMBL" id="JAPFFF010000001">
    <property type="protein sequence ID" value="KAK8898312.1"/>
    <property type="molecule type" value="Genomic_DNA"/>
</dbReference>
<proteinExistence type="predicted"/>
<dbReference type="SUPFAM" id="SSF50985">
    <property type="entry name" value="RCC1/BLIP-II"/>
    <property type="match status" value="1"/>
</dbReference>
<protein>
    <recommendedName>
        <fullName evidence="4">BACK domain-containing protein</fullName>
    </recommendedName>
</protein>